<accession>A0AAV9GCL9</accession>
<evidence type="ECO:0008006" key="4">
    <source>
        <dbReference type="Google" id="ProtNLM"/>
    </source>
</evidence>
<protein>
    <recommendedName>
        <fullName evidence="4">F-box domain-containing protein</fullName>
    </recommendedName>
</protein>
<evidence type="ECO:0000313" key="2">
    <source>
        <dbReference type="EMBL" id="KAK4445130.1"/>
    </source>
</evidence>
<keyword evidence="3" id="KW-1185">Reference proteome</keyword>
<dbReference type="EMBL" id="MU865968">
    <property type="protein sequence ID" value="KAK4445130.1"/>
    <property type="molecule type" value="Genomic_DNA"/>
</dbReference>
<sequence>MDSPSKTPPELGLQLPHHDSDHAKTCEVGPTPTAAKSISLMSLPNEILLDVFGFTYLGKGDYRRHCDHPDYPDQKGSDVKNCRLVCRRFHDISSRLLISSVAIDCRISSLARLDAISRHPIIAKGVESIQVSLAVFTPSVGASLVDLISRYQLAIKPSHPIHSAWGKLRQFLQHEDSKVADENILHLLFFKMVQKAYRQLCEEQDFLSQSGNFAKLASPAILRMPRVRMLSFHDNLPLSNRDDHKDMAELLEERCRHTFCPDGIIARGFDNRPTWLAVELPAALQAAGASIEAVDIRFGTFKSDPFCLPASSTVGPRDAAANLRTFSLKVSDEPSLSSHAHISSYLSAFTSAGKLESLYLELQQWHMSDTMDARVLELTTKVLTDCRLENVRELKFAYVMFDFAAFEKFLSKRVPALKSLGLVRVGFFDDERRGTAWPQALEILRRKSLDAVKLQQPSTPTSSAEDKWVFSLILNRLCMGFPHPRCYHTRAELYVLGYLDTNPFHTFRSDKDDDAWA</sequence>
<gene>
    <name evidence="2" type="ORF">QBC34DRAFT_473014</name>
</gene>
<organism evidence="2 3">
    <name type="scientific">Podospora aff. communis PSN243</name>
    <dbReference type="NCBI Taxonomy" id="3040156"/>
    <lineage>
        <taxon>Eukaryota</taxon>
        <taxon>Fungi</taxon>
        <taxon>Dikarya</taxon>
        <taxon>Ascomycota</taxon>
        <taxon>Pezizomycotina</taxon>
        <taxon>Sordariomycetes</taxon>
        <taxon>Sordariomycetidae</taxon>
        <taxon>Sordariales</taxon>
        <taxon>Podosporaceae</taxon>
        <taxon>Podospora</taxon>
    </lineage>
</organism>
<dbReference type="Gene3D" id="1.20.1280.50">
    <property type="match status" value="1"/>
</dbReference>
<comment type="caution">
    <text evidence="2">The sequence shown here is derived from an EMBL/GenBank/DDBJ whole genome shotgun (WGS) entry which is preliminary data.</text>
</comment>
<reference evidence="2" key="1">
    <citation type="journal article" date="2023" name="Mol. Phylogenet. Evol.">
        <title>Genome-scale phylogeny and comparative genomics of the fungal order Sordariales.</title>
        <authorList>
            <person name="Hensen N."/>
            <person name="Bonometti L."/>
            <person name="Westerberg I."/>
            <person name="Brannstrom I.O."/>
            <person name="Guillou S."/>
            <person name="Cros-Aarteil S."/>
            <person name="Calhoun S."/>
            <person name="Haridas S."/>
            <person name="Kuo A."/>
            <person name="Mondo S."/>
            <person name="Pangilinan J."/>
            <person name="Riley R."/>
            <person name="LaButti K."/>
            <person name="Andreopoulos B."/>
            <person name="Lipzen A."/>
            <person name="Chen C."/>
            <person name="Yan M."/>
            <person name="Daum C."/>
            <person name="Ng V."/>
            <person name="Clum A."/>
            <person name="Steindorff A."/>
            <person name="Ohm R.A."/>
            <person name="Martin F."/>
            <person name="Silar P."/>
            <person name="Natvig D.O."/>
            <person name="Lalanne C."/>
            <person name="Gautier V."/>
            <person name="Ament-Velasquez S.L."/>
            <person name="Kruys A."/>
            <person name="Hutchinson M.I."/>
            <person name="Powell A.J."/>
            <person name="Barry K."/>
            <person name="Miller A.N."/>
            <person name="Grigoriev I.V."/>
            <person name="Debuchy R."/>
            <person name="Gladieux P."/>
            <person name="Hiltunen Thoren M."/>
            <person name="Johannesson H."/>
        </authorList>
    </citation>
    <scope>NUCLEOTIDE SEQUENCE</scope>
    <source>
        <strain evidence="2">PSN243</strain>
    </source>
</reference>
<reference evidence="2" key="2">
    <citation type="submission" date="2023-05" db="EMBL/GenBank/DDBJ databases">
        <authorList>
            <consortium name="Lawrence Berkeley National Laboratory"/>
            <person name="Steindorff A."/>
            <person name="Hensen N."/>
            <person name="Bonometti L."/>
            <person name="Westerberg I."/>
            <person name="Brannstrom I.O."/>
            <person name="Guillou S."/>
            <person name="Cros-Aarteil S."/>
            <person name="Calhoun S."/>
            <person name="Haridas S."/>
            <person name="Kuo A."/>
            <person name="Mondo S."/>
            <person name="Pangilinan J."/>
            <person name="Riley R."/>
            <person name="Labutti K."/>
            <person name="Andreopoulos B."/>
            <person name="Lipzen A."/>
            <person name="Chen C."/>
            <person name="Yanf M."/>
            <person name="Daum C."/>
            <person name="Ng V."/>
            <person name="Clum A."/>
            <person name="Ohm R."/>
            <person name="Martin F."/>
            <person name="Silar P."/>
            <person name="Natvig D."/>
            <person name="Lalanne C."/>
            <person name="Gautier V."/>
            <person name="Ament-Velasquez S.L."/>
            <person name="Kruys A."/>
            <person name="Hutchinson M.I."/>
            <person name="Powell A.J."/>
            <person name="Barry K."/>
            <person name="Miller A.N."/>
            <person name="Grigoriev I.V."/>
            <person name="Debuchy R."/>
            <person name="Gladieux P."/>
            <person name="Thoren M.H."/>
            <person name="Johannesson H."/>
        </authorList>
    </citation>
    <scope>NUCLEOTIDE SEQUENCE</scope>
    <source>
        <strain evidence="2">PSN243</strain>
    </source>
</reference>
<dbReference type="Proteomes" id="UP001321760">
    <property type="component" value="Unassembled WGS sequence"/>
</dbReference>
<name>A0AAV9GCL9_9PEZI</name>
<evidence type="ECO:0000313" key="3">
    <source>
        <dbReference type="Proteomes" id="UP001321760"/>
    </source>
</evidence>
<dbReference type="AlphaFoldDB" id="A0AAV9GCL9"/>
<proteinExistence type="predicted"/>
<feature type="region of interest" description="Disordered" evidence="1">
    <location>
        <begin position="1"/>
        <end position="23"/>
    </location>
</feature>
<evidence type="ECO:0000256" key="1">
    <source>
        <dbReference type="SAM" id="MobiDB-lite"/>
    </source>
</evidence>